<evidence type="ECO:0000313" key="4">
    <source>
        <dbReference type="Proteomes" id="UP000323708"/>
    </source>
</evidence>
<dbReference type="RefSeq" id="WP_149611325.1">
    <property type="nucleotide sequence ID" value="NZ_VTUX01000004.1"/>
</dbReference>
<dbReference type="Gene3D" id="3.30.1490.20">
    <property type="entry name" value="ATP-grasp fold, A domain"/>
    <property type="match status" value="1"/>
</dbReference>
<accession>A0A5B0X199</accession>
<evidence type="ECO:0000259" key="2">
    <source>
        <dbReference type="PROSITE" id="PS50975"/>
    </source>
</evidence>
<keyword evidence="1" id="KW-0067">ATP-binding</keyword>
<evidence type="ECO:0000313" key="3">
    <source>
        <dbReference type="EMBL" id="KAA1191889.1"/>
    </source>
</evidence>
<dbReference type="GO" id="GO:0003824">
    <property type="term" value="F:catalytic activity"/>
    <property type="evidence" value="ECO:0007669"/>
    <property type="project" value="UniProtKB-ARBA"/>
</dbReference>
<protein>
    <recommendedName>
        <fullName evidence="2">ATP-grasp domain-containing protein</fullName>
    </recommendedName>
</protein>
<dbReference type="EMBL" id="VTUX01000004">
    <property type="protein sequence ID" value="KAA1191889.1"/>
    <property type="molecule type" value="Genomic_DNA"/>
</dbReference>
<keyword evidence="4" id="KW-1185">Reference proteome</keyword>
<dbReference type="PROSITE" id="PS50975">
    <property type="entry name" value="ATP_GRASP"/>
    <property type="match status" value="1"/>
</dbReference>
<sequence length="390" mass="43025">MKVLVIGDSVGALTAIRELGQSGWQVGLGSEQRHDLAAFSRHVSRWHCVPRPGTDIQSFLRAVNAAIRECQYEVLLGTGDAEVLALSRFREQLTAQVPYSAHENVERSFDKFALHSLACKIGIGSPQTALATEPALAQFQYPLVVKARLHWSPDADRQRVKEAIAQNRDEALAAMQRIRAAGAEPILQQFVAGMPLHFVALCDRQSNIVQRTNHLTTVLGASASGQSARAEIVPVDPQLARQVAALLAEVNWFGLADLQFWVRGDGDPLLTDFNGRIYGGLALPHAAGYRMIADWASLATERPLPVRGEQRTRCRYQSLEGDLRRSFRLNTGQAVQETARTMAHSFQACHPVWNCRDPMPACAYLGKLGRRMLTKLKKWLLSCAGSRGTD</sequence>
<dbReference type="Gene3D" id="3.30.470.20">
    <property type="entry name" value="ATP-grasp fold, B domain"/>
    <property type="match status" value="1"/>
</dbReference>
<feature type="domain" description="ATP-grasp" evidence="2">
    <location>
        <begin position="115"/>
        <end position="300"/>
    </location>
</feature>
<dbReference type="InterPro" id="IPR011761">
    <property type="entry name" value="ATP-grasp"/>
</dbReference>
<dbReference type="Gene3D" id="3.40.50.20">
    <property type="match status" value="1"/>
</dbReference>
<gene>
    <name evidence="3" type="ORF">F0M18_10190</name>
</gene>
<dbReference type="GO" id="GO:0046872">
    <property type="term" value="F:metal ion binding"/>
    <property type="evidence" value="ECO:0007669"/>
    <property type="project" value="InterPro"/>
</dbReference>
<dbReference type="Proteomes" id="UP000323708">
    <property type="component" value="Unassembled WGS sequence"/>
</dbReference>
<evidence type="ECO:0000256" key="1">
    <source>
        <dbReference type="PROSITE-ProRule" id="PRU00409"/>
    </source>
</evidence>
<dbReference type="AlphaFoldDB" id="A0A5B0X199"/>
<dbReference type="GO" id="GO:0005524">
    <property type="term" value="F:ATP binding"/>
    <property type="evidence" value="ECO:0007669"/>
    <property type="project" value="UniProtKB-UniRule"/>
</dbReference>
<dbReference type="SUPFAM" id="SSF56059">
    <property type="entry name" value="Glutathione synthetase ATP-binding domain-like"/>
    <property type="match status" value="1"/>
</dbReference>
<organism evidence="3 4">
    <name type="scientific">Pseudohalioglobus sediminis</name>
    <dbReference type="NCBI Taxonomy" id="2606449"/>
    <lineage>
        <taxon>Bacteria</taxon>
        <taxon>Pseudomonadati</taxon>
        <taxon>Pseudomonadota</taxon>
        <taxon>Gammaproteobacteria</taxon>
        <taxon>Cellvibrionales</taxon>
        <taxon>Halieaceae</taxon>
        <taxon>Pseudohalioglobus</taxon>
    </lineage>
</organism>
<keyword evidence="1" id="KW-0547">Nucleotide-binding</keyword>
<comment type="caution">
    <text evidence="3">The sequence shown here is derived from an EMBL/GenBank/DDBJ whole genome shotgun (WGS) entry which is preliminary data.</text>
</comment>
<reference evidence="3 4" key="1">
    <citation type="submission" date="2019-09" db="EMBL/GenBank/DDBJ databases">
        <authorList>
            <person name="Chen X.-Y."/>
        </authorList>
    </citation>
    <scope>NUCLEOTIDE SEQUENCE [LARGE SCALE GENOMIC DNA]</scope>
    <source>
        <strain evidence="3 4">NY5</strain>
    </source>
</reference>
<name>A0A5B0X199_9GAMM</name>
<dbReference type="InterPro" id="IPR013815">
    <property type="entry name" value="ATP_grasp_subdomain_1"/>
</dbReference>
<proteinExistence type="predicted"/>